<dbReference type="AlphaFoldDB" id="A0A2P5FML5"/>
<evidence type="ECO:0000256" key="3">
    <source>
        <dbReference type="ARBA" id="ARBA00004613"/>
    </source>
</evidence>
<evidence type="ECO:0000256" key="8">
    <source>
        <dbReference type="ARBA" id="ARBA00022617"/>
    </source>
</evidence>
<dbReference type="PANTHER" id="PTHR31517:SF84">
    <property type="entry name" value="PEROXIDASE"/>
    <property type="match status" value="1"/>
</dbReference>
<feature type="binding site" evidence="19">
    <location>
        <position position="263"/>
    </location>
    <ligand>
        <name>Ca(2+)</name>
        <dbReference type="ChEBI" id="CHEBI:29108"/>
        <label>2</label>
    </ligand>
</feature>
<keyword evidence="25" id="KW-1185">Reference proteome</keyword>
<comment type="cofactor">
    <cofactor evidence="19 22">
        <name>Ca(2+)</name>
        <dbReference type="ChEBI" id="CHEBI:29108"/>
    </cofactor>
    <text evidence="19 22">Binds 2 calcium ions per subunit.</text>
</comment>
<keyword evidence="16 22" id="KW-0376">Hydrogen peroxide</keyword>
<evidence type="ECO:0000256" key="11">
    <source>
        <dbReference type="ARBA" id="ARBA00022837"/>
    </source>
</evidence>
<evidence type="ECO:0000256" key="12">
    <source>
        <dbReference type="ARBA" id="ARBA00023002"/>
    </source>
</evidence>
<evidence type="ECO:0000256" key="1">
    <source>
        <dbReference type="ARBA" id="ARBA00000189"/>
    </source>
</evidence>
<dbReference type="PROSITE" id="PS50873">
    <property type="entry name" value="PEROXIDASE_4"/>
    <property type="match status" value="1"/>
</dbReference>
<feature type="binding site" evidence="19">
    <location>
        <position position="255"/>
    </location>
    <ligand>
        <name>Ca(2+)</name>
        <dbReference type="ChEBI" id="CHEBI:29108"/>
        <label>2</label>
    </ligand>
</feature>
<evidence type="ECO:0000256" key="14">
    <source>
        <dbReference type="ARBA" id="ARBA00023157"/>
    </source>
</evidence>
<dbReference type="InterPro" id="IPR019794">
    <property type="entry name" value="Peroxidases_AS"/>
</dbReference>
<evidence type="ECO:0000256" key="17">
    <source>
        <dbReference type="PIRSR" id="PIRSR600823-1"/>
    </source>
</evidence>
<feature type="binding site" evidence="19">
    <location>
        <position position="74"/>
    </location>
    <ligand>
        <name>Ca(2+)</name>
        <dbReference type="ChEBI" id="CHEBI:29108"/>
        <label>1</label>
    </ligand>
</feature>
<dbReference type="STRING" id="63057.A0A2P5FML5"/>
<keyword evidence="7 22" id="KW-0575">Peroxidase</keyword>
<accession>A0A2P5FML5</accession>
<feature type="domain" description="Plant heme peroxidase family profile" evidence="23">
    <location>
        <begin position="29"/>
        <end position="335"/>
    </location>
</feature>
<keyword evidence="10 22" id="KW-0732">Signal</keyword>
<keyword evidence="6 22" id="KW-0964">Secreted</keyword>
<comment type="catalytic activity">
    <reaction evidence="1 22">
        <text>2 a phenolic donor + H2O2 = 2 a phenolic radical donor + 2 H2O</text>
        <dbReference type="Rhea" id="RHEA:56136"/>
        <dbReference type="ChEBI" id="CHEBI:15377"/>
        <dbReference type="ChEBI" id="CHEBI:16240"/>
        <dbReference type="ChEBI" id="CHEBI:139520"/>
        <dbReference type="ChEBI" id="CHEBI:139521"/>
        <dbReference type="EC" id="1.11.1.7"/>
    </reaction>
</comment>
<feature type="disulfide bond" evidence="21">
    <location>
        <begin position="39"/>
        <end position="120"/>
    </location>
</feature>
<evidence type="ECO:0000256" key="20">
    <source>
        <dbReference type="PIRSR" id="PIRSR600823-4"/>
    </source>
</evidence>
<name>A0A2P5FML5_TREOI</name>
<comment type="subcellular location">
    <subcellularLocation>
        <location evidence="3 22">Secreted</location>
    </subcellularLocation>
</comment>
<feature type="binding site" evidence="19">
    <location>
        <position position="93"/>
    </location>
    <ligand>
        <name>Ca(2+)</name>
        <dbReference type="ChEBI" id="CHEBI:29108"/>
        <label>1</label>
    </ligand>
</feature>
<dbReference type="GO" id="GO:0005576">
    <property type="term" value="C:extracellular region"/>
    <property type="evidence" value="ECO:0007669"/>
    <property type="project" value="UniProtKB-SubCell"/>
</dbReference>
<evidence type="ECO:0000256" key="6">
    <source>
        <dbReference type="ARBA" id="ARBA00022525"/>
    </source>
</evidence>
<gene>
    <name evidence="24" type="ORF">TorRG33x02_052560</name>
</gene>
<dbReference type="GO" id="GO:0006979">
    <property type="term" value="P:response to oxidative stress"/>
    <property type="evidence" value="ECO:0007669"/>
    <property type="project" value="UniProtKB-UniRule"/>
</dbReference>
<keyword evidence="15" id="KW-0325">Glycoprotein</keyword>
<reference evidence="25" key="1">
    <citation type="submission" date="2016-06" db="EMBL/GenBank/DDBJ databases">
        <title>Parallel loss of symbiosis genes in relatives of nitrogen-fixing non-legume Parasponia.</title>
        <authorList>
            <person name="Van Velzen R."/>
            <person name="Holmer R."/>
            <person name="Bu F."/>
            <person name="Rutten L."/>
            <person name="Van Zeijl A."/>
            <person name="Liu W."/>
            <person name="Santuari L."/>
            <person name="Cao Q."/>
            <person name="Sharma T."/>
            <person name="Shen D."/>
            <person name="Roswanjaya Y."/>
            <person name="Wardhani T."/>
            <person name="Kalhor M.S."/>
            <person name="Jansen J."/>
            <person name="Van den Hoogen J."/>
            <person name="Gungor B."/>
            <person name="Hartog M."/>
            <person name="Hontelez J."/>
            <person name="Verver J."/>
            <person name="Yang W.-C."/>
            <person name="Schijlen E."/>
            <person name="Repin R."/>
            <person name="Schilthuizen M."/>
            <person name="Schranz E."/>
            <person name="Heidstra R."/>
            <person name="Miyata K."/>
            <person name="Fedorova E."/>
            <person name="Kohlen W."/>
            <person name="Bisseling T."/>
            <person name="Smit S."/>
            <person name="Geurts R."/>
        </authorList>
    </citation>
    <scope>NUCLEOTIDE SEQUENCE [LARGE SCALE GENOMIC DNA]</scope>
    <source>
        <strain evidence="25">cv. RG33-2</strain>
    </source>
</reference>
<feature type="active site" description="Proton acceptor" evidence="17">
    <location>
        <position position="70"/>
    </location>
</feature>
<dbReference type="CDD" id="cd00693">
    <property type="entry name" value="secretory_peroxidase"/>
    <property type="match status" value="1"/>
</dbReference>
<evidence type="ECO:0000259" key="23">
    <source>
        <dbReference type="PROSITE" id="PS50873"/>
    </source>
</evidence>
<evidence type="ECO:0000313" key="25">
    <source>
        <dbReference type="Proteomes" id="UP000237000"/>
    </source>
</evidence>
<evidence type="ECO:0000256" key="2">
    <source>
        <dbReference type="ARBA" id="ARBA00002322"/>
    </source>
</evidence>
<proteinExistence type="inferred from homology"/>
<dbReference type="GO" id="GO:0140825">
    <property type="term" value="F:lactoperoxidase activity"/>
    <property type="evidence" value="ECO:0007669"/>
    <property type="project" value="UniProtKB-EC"/>
</dbReference>
<feature type="disulfide bond" evidence="21">
    <location>
        <begin position="205"/>
        <end position="236"/>
    </location>
</feature>
<feature type="binding site" evidence="19">
    <location>
        <position position="78"/>
    </location>
    <ligand>
        <name>Ca(2+)</name>
        <dbReference type="ChEBI" id="CHEBI:29108"/>
        <label>1</label>
    </ligand>
</feature>
<comment type="function">
    <text evidence="2">Removal of H(2)O(2), oxidation of toxic reductants, biosynthesis and degradation of lignin, suberization, auxin catabolism, response to environmental stresses such as wounding, pathogen attack and oxidative stress. These functions might be dependent on each isozyme/isoform in each plant tissue.</text>
</comment>
<dbReference type="GO" id="GO:0020037">
    <property type="term" value="F:heme binding"/>
    <property type="evidence" value="ECO:0007669"/>
    <property type="project" value="UniProtKB-UniRule"/>
</dbReference>
<feature type="binding site" description="axial binding residue" evidence="19">
    <location>
        <position position="198"/>
    </location>
    <ligand>
        <name>heme b</name>
        <dbReference type="ChEBI" id="CHEBI:60344"/>
    </ligand>
    <ligandPart>
        <name>Fe</name>
        <dbReference type="ChEBI" id="CHEBI:18248"/>
    </ligandPart>
</feature>
<dbReference type="FunFam" id="1.10.420.10:FF:000001">
    <property type="entry name" value="Peroxidase"/>
    <property type="match status" value="1"/>
</dbReference>
<dbReference type="PROSITE" id="PS00435">
    <property type="entry name" value="PEROXIDASE_1"/>
    <property type="match status" value="1"/>
</dbReference>
<dbReference type="Gene3D" id="1.10.520.10">
    <property type="match status" value="1"/>
</dbReference>
<dbReference type="EMBL" id="JXTC01000021">
    <property type="protein sequence ID" value="PON99019.1"/>
    <property type="molecule type" value="Genomic_DNA"/>
</dbReference>
<evidence type="ECO:0000256" key="18">
    <source>
        <dbReference type="PIRSR" id="PIRSR600823-2"/>
    </source>
</evidence>
<feature type="site" description="Transition state stabilizer" evidence="20">
    <location>
        <position position="66"/>
    </location>
</feature>
<feature type="disulfide bond" evidence="21">
    <location>
        <begin position="72"/>
        <end position="77"/>
    </location>
</feature>
<feature type="disulfide bond" evidence="21">
    <location>
        <begin position="126"/>
        <end position="331"/>
    </location>
</feature>
<evidence type="ECO:0000256" key="5">
    <source>
        <dbReference type="ARBA" id="ARBA00012313"/>
    </source>
</evidence>
<dbReference type="Pfam" id="PF00141">
    <property type="entry name" value="peroxidase"/>
    <property type="match status" value="1"/>
</dbReference>
<feature type="binding site" evidence="18">
    <location>
        <position position="168"/>
    </location>
    <ligand>
        <name>substrate</name>
    </ligand>
</feature>
<dbReference type="InterPro" id="IPR033905">
    <property type="entry name" value="Secretory_peroxidase"/>
</dbReference>
<evidence type="ECO:0000313" key="24">
    <source>
        <dbReference type="EMBL" id="PON99019.1"/>
    </source>
</evidence>
<comment type="similarity">
    <text evidence="4">Belongs to the peroxidase family. Ascorbate peroxidase subfamily.</text>
</comment>
<feature type="binding site" evidence="19">
    <location>
        <position position="71"/>
    </location>
    <ligand>
        <name>Ca(2+)</name>
        <dbReference type="ChEBI" id="CHEBI:29108"/>
        <label>1</label>
    </ligand>
</feature>
<keyword evidence="14 21" id="KW-1015">Disulfide bond</keyword>
<keyword evidence="11 19" id="KW-0106">Calcium</keyword>
<dbReference type="InterPro" id="IPR019793">
    <property type="entry name" value="Peroxidases_heam-ligand_BS"/>
</dbReference>
<dbReference type="OrthoDB" id="2113341at2759"/>
<comment type="caution">
    <text evidence="24">The sequence shown here is derived from an EMBL/GenBank/DDBJ whole genome shotgun (WGS) entry which is preliminary data.</text>
</comment>
<dbReference type="PRINTS" id="PR00461">
    <property type="entry name" value="PLPEROXIDASE"/>
</dbReference>
<evidence type="ECO:0000256" key="21">
    <source>
        <dbReference type="PIRSR" id="PIRSR600823-5"/>
    </source>
</evidence>
<protein>
    <recommendedName>
        <fullName evidence="5 22">Peroxidase</fullName>
        <ecNumber evidence="5 22">1.11.1.7</ecNumber>
    </recommendedName>
</protein>
<dbReference type="PRINTS" id="PR00458">
    <property type="entry name" value="PEROXIDASE"/>
</dbReference>
<feature type="chain" id="PRO_5015023284" description="Peroxidase" evidence="22">
    <location>
        <begin position="24"/>
        <end position="335"/>
    </location>
</feature>
<dbReference type="Gene3D" id="1.10.420.10">
    <property type="entry name" value="Peroxidase, domain 2"/>
    <property type="match status" value="1"/>
</dbReference>
<dbReference type="SUPFAM" id="SSF48113">
    <property type="entry name" value="Heme-dependent peroxidases"/>
    <property type="match status" value="1"/>
</dbReference>
<dbReference type="PROSITE" id="PS00436">
    <property type="entry name" value="PEROXIDASE_2"/>
    <property type="match status" value="1"/>
</dbReference>
<feature type="binding site" evidence="19">
    <location>
        <position position="80"/>
    </location>
    <ligand>
        <name>Ca(2+)</name>
        <dbReference type="ChEBI" id="CHEBI:29108"/>
        <label>1</label>
    </ligand>
</feature>
<feature type="signal peptide" evidence="22">
    <location>
        <begin position="1"/>
        <end position="23"/>
    </location>
</feature>
<dbReference type="InterPro" id="IPR002016">
    <property type="entry name" value="Haem_peroxidase"/>
</dbReference>
<keyword evidence="9 19" id="KW-0479">Metal-binding</keyword>
<evidence type="ECO:0000256" key="22">
    <source>
        <dbReference type="RuleBase" id="RU362060"/>
    </source>
</evidence>
<dbReference type="PANTHER" id="PTHR31517">
    <property type="match status" value="1"/>
</dbReference>
<comment type="similarity">
    <text evidence="22">Belongs to the peroxidase family. Classical plant (class III) peroxidase subfamily.</text>
</comment>
<dbReference type="EC" id="1.11.1.7" evidence="5 22"/>
<evidence type="ECO:0000256" key="13">
    <source>
        <dbReference type="ARBA" id="ARBA00023004"/>
    </source>
</evidence>
<evidence type="ECO:0000256" key="4">
    <source>
        <dbReference type="ARBA" id="ARBA00006873"/>
    </source>
</evidence>
<evidence type="ECO:0000256" key="15">
    <source>
        <dbReference type="ARBA" id="ARBA00023180"/>
    </source>
</evidence>
<dbReference type="InParanoid" id="A0A2P5FML5"/>
<evidence type="ECO:0000256" key="10">
    <source>
        <dbReference type="ARBA" id="ARBA00022729"/>
    </source>
</evidence>
<evidence type="ECO:0000256" key="16">
    <source>
        <dbReference type="ARBA" id="ARBA00023324"/>
    </source>
</evidence>
<comment type="cofactor">
    <cofactor evidence="19 22">
        <name>heme b</name>
        <dbReference type="ChEBI" id="CHEBI:60344"/>
    </cofactor>
    <text evidence="19 22">Binds 1 heme b (iron(II)-protoporphyrin IX) group per subunit.</text>
</comment>
<evidence type="ECO:0000256" key="19">
    <source>
        <dbReference type="PIRSR" id="PIRSR600823-3"/>
    </source>
</evidence>
<keyword evidence="13 19" id="KW-0408">Iron</keyword>
<organism evidence="24 25">
    <name type="scientific">Trema orientale</name>
    <name type="common">Charcoal tree</name>
    <name type="synonym">Celtis orientalis</name>
    <dbReference type="NCBI Taxonomy" id="63057"/>
    <lineage>
        <taxon>Eukaryota</taxon>
        <taxon>Viridiplantae</taxon>
        <taxon>Streptophyta</taxon>
        <taxon>Embryophyta</taxon>
        <taxon>Tracheophyta</taxon>
        <taxon>Spermatophyta</taxon>
        <taxon>Magnoliopsida</taxon>
        <taxon>eudicotyledons</taxon>
        <taxon>Gunneridae</taxon>
        <taxon>Pentapetalae</taxon>
        <taxon>rosids</taxon>
        <taxon>fabids</taxon>
        <taxon>Rosales</taxon>
        <taxon>Cannabaceae</taxon>
        <taxon>Trema</taxon>
    </lineage>
</organism>
<dbReference type="GO" id="GO:0042744">
    <property type="term" value="P:hydrogen peroxide catabolic process"/>
    <property type="evidence" value="ECO:0007669"/>
    <property type="project" value="UniProtKB-KW"/>
</dbReference>
<dbReference type="GO" id="GO:0046872">
    <property type="term" value="F:metal ion binding"/>
    <property type="evidence" value="ECO:0007669"/>
    <property type="project" value="UniProtKB-UniRule"/>
</dbReference>
<dbReference type="Proteomes" id="UP000237000">
    <property type="component" value="Unassembled WGS sequence"/>
</dbReference>
<dbReference type="FunFam" id="1.10.520.10:FF:000006">
    <property type="entry name" value="Peroxidase"/>
    <property type="match status" value="1"/>
</dbReference>
<dbReference type="InterPro" id="IPR000823">
    <property type="entry name" value="Peroxidase_pln"/>
</dbReference>
<evidence type="ECO:0000256" key="7">
    <source>
        <dbReference type="ARBA" id="ARBA00022559"/>
    </source>
</evidence>
<dbReference type="InterPro" id="IPR010255">
    <property type="entry name" value="Haem_peroxidase_sf"/>
</dbReference>
<feature type="binding site" evidence="19">
    <location>
        <position position="76"/>
    </location>
    <ligand>
        <name>Ca(2+)</name>
        <dbReference type="ChEBI" id="CHEBI:29108"/>
        <label>1</label>
    </ligand>
</feature>
<keyword evidence="12 22" id="KW-0560">Oxidoreductase</keyword>
<evidence type="ECO:0000256" key="9">
    <source>
        <dbReference type="ARBA" id="ARBA00022723"/>
    </source>
</evidence>
<sequence length="335" mass="37089">MKKVHVVLVVIALSLVLLPSAFSGTNDHHMRVGFYSDKCVQVEFIVANMVARAFFKDPGVAAGLIRLFFHDCFVKGCDASILLDSTPSGEPVEKDSPANGKSLRGLQLIDDIKAQIERQCPETVSCADIMAFAAREAIFLSGLPYHPVRAGRRDSRTSRAADVYGNLPIPMMSVEDLTKLFESKGLTIEDLVVLSGAHSIGKVHCIMFNYRLNLSSDDPYNPPMEPSYAAYLRKRCNRPNLKTDEEKEKVVVQFDPVSSFRLDTGYYSNLLKGRGLLQSDQALATDPQTSRIVSKMAVSPTSWSWKFVNAMIRLGDLNVLTGNEGHIRKNCRGTK</sequence>
<keyword evidence="8 22" id="KW-0349">Heme</keyword>